<accession>A0A4D6NDU2</accession>
<keyword evidence="3" id="KW-0862">Zinc</keyword>
<feature type="region of interest" description="Disordered" evidence="5">
    <location>
        <begin position="1"/>
        <end position="22"/>
    </location>
</feature>
<feature type="domain" description="GRF-type" evidence="6">
    <location>
        <begin position="30"/>
        <end position="72"/>
    </location>
</feature>
<dbReference type="AlphaFoldDB" id="A0A4D6NDU2"/>
<keyword evidence="8" id="KW-1185">Reference proteome</keyword>
<dbReference type="PANTHER" id="PTHR33248">
    <property type="entry name" value="ZINC ION-BINDING PROTEIN"/>
    <property type="match status" value="1"/>
</dbReference>
<feature type="compositionally biased region" description="Basic and acidic residues" evidence="5">
    <location>
        <begin position="79"/>
        <end position="89"/>
    </location>
</feature>
<sequence>MKRSVGSKGCPLSSSSSAQVGSSHFGRKVCGCGDQLLLLKATTTKNNGRFFFRCRNWATESHCNYFRWADAVEGEVEGKPECDERKPECEEGENENLSGSDTVILQLLQKNAKLKKKLSVERKMGEIKRIVRNKVEFKCTFWNGLLN</sequence>
<gene>
    <name evidence="7" type="ORF">DEO72_LG10g3259</name>
</gene>
<evidence type="ECO:0000313" key="8">
    <source>
        <dbReference type="Proteomes" id="UP000501690"/>
    </source>
</evidence>
<evidence type="ECO:0000313" key="7">
    <source>
        <dbReference type="EMBL" id="QCE12020.1"/>
    </source>
</evidence>
<keyword evidence="2 4" id="KW-0863">Zinc-finger</keyword>
<feature type="compositionally biased region" description="Low complexity" evidence="5">
    <location>
        <begin position="13"/>
        <end position="22"/>
    </location>
</feature>
<dbReference type="PROSITE" id="PS51999">
    <property type="entry name" value="ZF_GRF"/>
    <property type="match status" value="1"/>
</dbReference>
<feature type="region of interest" description="Disordered" evidence="5">
    <location>
        <begin position="79"/>
        <end position="98"/>
    </location>
</feature>
<evidence type="ECO:0000256" key="3">
    <source>
        <dbReference type="ARBA" id="ARBA00022833"/>
    </source>
</evidence>
<protein>
    <recommendedName>
        <fullName evidence="6">GRF-type domain-containing protein</fullName>
    </recommendedName>
</protein>
<name>A0A4D6NDU2_VIGUN</name>
<dbReference type="GO" id="GO:0008270">
    <property type="term" value="F:zinc ion binding"/>
    <property type="evidence" value="ECO:0007669"/>
    <property type="project" value="UniProtKB-KW"/>
</dbReference>
<dbReference type="InterPro" id="IPR010666">
    <property type="entry name" value="Znf_GRF"/>
</dbReference>
<reference evidence="7 8" key="1">
    <citation type="submission" date="2019-04" db="EMBL/GenBank/DDBJ databases">
        <title>An improved genome assembly and genetic linkage map for asparagus bean, Vigna unguiculata ssp. sesquipedialis.</title>
        <authorList>
            <person name="Xia Q."/>
            <person name="Zhang R."/>
            <person name="Dong Y."/>
        </authorList>
    </citation>
    <scope>NUCLEOTIDE SEQUENCE [LARGE SCALE GENOMIC DNA]</scope>
    <source>
        <tissue evidence="7">Leaf</tissue>
    </source>
</reference>
<evidence type="ECO:0000256" key="4">
    <source>
        <dbReference type="PROSITE-ProRule" id="PRU01343"/>
    </source>
</evidence>
<dbReference type="EMBL" id="CP039354">
    <property type="protein sequence ID" value="QCE12020.1"/>
    <property type="molecule type" value="Genomic_DNA"/>
</dbReference>
<evidence type="ECO:0000256" key="2">
    <source>
        <dbReference type="ARBA" id="ARBA00022771"/>
    </source>
</evidence>
<proteinExistence type="predicted"/>
<organism evidence="7 8">
    <name type="scientific">Vigna unguiculata</name>
    <name type="common">Cowpea</name>
    <dbReference type="NCBI Taxonomy" id="3917"/>
    <lineage>
        <taxon>Eukaryota</taxon>
        <taxon>Viridiplantae</taxon>
        <taxon>Streptophyta</taxon>
        <taxon>Embryophyta</taxon>
        <taxon>Tracheophyta</taxon>
        <taxon>Spermatophyta</taxon>
        <taxon>Magnoliopsida</taxon>
        <taxon>eudicotyledons</taxon>
        <taxon>Gunneridae</taxon>
        <taxon>Pentapetalae</taxon>
        <taxon>rosids</taxon>
        <taxon>fabids</taxon>
        <taxon>Fabales</taxon>
        <taxon>Fabaceae</taxon>
        <taxon>Papilionoideae</taxon>
        <taxon>50 kb inversion clade</taxon>
        <taxon>NPAAA clade</taxon>
        <taxon>indigoferoid/millettioid clade</taxon>
        <taxon>Phaseoleae</taxon>
        <taxon>Vigna</taxon>
    </lineage>
</organism>
<keyword evidence="1" id="KW-0479">Metal-binding</keyword>
<dbReference type="Proteomes" id="UP000501690">
    <property type="component" value="Linkage Group LG10"/>
</dbReference>
<evidence type="ECO:0000256" key="1">
    <source>
        <dbReference type="ARBA" id="ARBA00022723"/>
    </source>
</evidence>
<dbReference type="Pfam" id="PF06839">
    <property type="entry name" value="Zn_ribbon_GRF"/>
    <property type="match status" value="1"/>
</dbReference>
<evidence type="ECO:0000259" key="6">
    <source>
        <dbReference type="PROSITE" id="PS51999"/>
    </source>
</evidence>
<evidence type="ECO:0000256" key="5">
    <source>
        <dbReference type="SAM" id="MobiDB-lite"/>
    </source>
</evidence>